<reference evidence="5 6" key="1">
    <citation type="submission" date="2014-04" db="EMBL/GenBank/DDBJ databases">
        <authorList>
            <person name="Bishop-Lilly K.A."/>
            <person name="Broomall S.M."/>
            <person name="Chain P.S."/>
            <person name="Chertkov O."/>
            <person name="Coyne S.R."/>
            <person name="Daligault H.E."/>
            <person name="Davenport K.W."/>
            <person name="Erkkila T."/>
            <person name="Frey K.G."/>
            <person name="Gibbons H.S."/>
            <person name="Gu W."/>
            <person name="Jaissle J."/>
            <person name="Johnson S.L."/>
            <person name="Koroleva G.I."/>
            <person name="Ladner J.T."/>
            <person name="Lo C.-C."/>
            <person name="Minogue T.D."/>
            <person name="Munk C."/>
            <person name="Palacios G.F."/>
            <person name="Redden C.L."/>
            <person name="Rosenzweig C.N."/>
            <person name="Scholz M.B."/>
            <person name="Teshima H."/>
            <person name="Xu Y."/>
        </authorList>
    </citation>
    <scope>NUCLEOTIDE SEQUENCE [LARGE SCALE GENOMIC DNA]</scope>
    <source>
        <strain evidence="5 6">FAJ</strain>
    </source>
</reference>
<feature type="domain" description="Type I restriction modification DNA specificity" evidence="4">
    <location>
        <begin position="15"/>
        <end position="193"/>
    </location>
</feature>
<dbReference type="Proteomes" id="UP000029117">
    <property type="component" value="Unassembled WGS sequence"/>
</dbReference>
<dbReference type="REBASE" id="96769">
    <property type="entry name" value="S.FphFAJORF1618P"/>
</dbReference>
<evidence type="ECO:0000313" key="5">
    <source>
        <dbReference type="EMBL" id="KFJ44013.1"/>
    </source>
</evidence>
<dbReference type="GO" id="GO:0003677">
    <property type="term" value="F:DNA binding"/>
    <property type="evidence" value="ECO:0007669"/>
    <property type="project" value="UniProtKB-KW"/>
</dbReference>
<dbReference type="EMBL" id="JOUE01000003">
    <property type="protein sequence ID" value="KFJ44013.1"/>
    <property type="molecule type" value="Genomic_DNA"/>
</dbReference>
<dbReference type="Gene3D" id="3.90.220.20">
    <property type="entry name" value="DNA methylase specificity domains"/>
    <property type="match status" value="2"/>
</dbReference>
<evidence type="ECO:0000313" key="6">
    <source>
        <dbReference type="Proteomes" id="UP000029117"/>
    </source>
</evidence>
<dbReference type="GO" id="GO:0009307">
    <property type="term" value="P:DNA restriction-modification system"/>
    <property type="evidence" value="ECO:0007669"/>
    <property type="project" value="UniProtKB-KW"/>
</dbReference>
<dbReference type="PANTHER" id="PTHR43140">
    <property type="entry name" value="TYPE-1 RESTRICTION ENZYME ECOKI SPECIFICITY PROTEIN"/>
    <property type="match status" value="1"/>
</dbReference>
<dbReference type="CDD" id="cd17264">
    <property type="entry name" value="RMtype1_S_Eco3763I-TRD2-CR2_like"/>
    <property type="match status" value="1"/>
</dbReference>
<organism evidence="5 6">
    <name type="scientific">Francisella philomiragia</name>
    <dbReference type="NCBI Taxonomy" id="28110"/>
    <lineage>
        <taxon>Bacteria</taxon>
        <taxon>Pseudomonadati</taxon>
        <taxon>Pseudomonadota</taxon>
        <taxon>Gammaproteobacteria</taxon>
        <taxon>Thiotrichales</taxon>
        <taxon>Francisellaceae</taxon>
        <taxon>Francisella</taxon>
    </lineage>
</organism>
<dbReference type="AlphaFoldDB" id="A0AAW3DE45"/>
<accession>A0AAW3DE45</accession>
<dbReference type="Pfam" id="PF01420">
    <property type="entry name" value="Methylase_S"/>
    <property type="match status" value="2"/>
</dbReference>
<dbReference type="InterPro" id="IPR051212">
    <property type="entry name" value="Type-I_RE_S_subunit"/>
</dbReference>
<name>A0AAW3DE45_9GAMM</name>
<comment type="similarity">
    <text evidence="1">Belongs to the type-I restriction system S methylase family.</text>
</comment>
<evidence type="ECO:0000259" key="4">
    <source>
        <dbReference type="Pfam" id="PF01420"/>
    </source>
</evidence>
<gene>
    <name evidence="5" type="ORF">DR78_1615</name>
</gene>
<sequence>MLWKKQKMSELYKLPAGWEWKKLGEECLFENGDRGKNYPSKSAFVSKGIPVVSATNLTGWSIDRSKLNFITEERYNLIGGGKIKKNDILFCLRGSLGKCALVTDIERGVIASSLVIIRTCENLSNIFLMYYLNSHLIQDFINKYNNGAAQPNLSAKNLSLFNIPLPPLTEQKRIVAKLDSLFEKLDKAIELHQQNIKNANTLMASTLDKTFKKLEGEYSLEKVENIASTIQSGFPVNKKNEEPNGYVHLRTHNISINGELNFDTVIKVKLSMIKEKFSYIEKGDILFNNTNSTELVGKTAIVREDYNYAFSNHLTKIKVADSILPNFFVYAFLNLFNKKLFEKICNKWIGQSGVNTTMLKNIEIIVPPLPIQQQTVEYLDSIARKVDKIKQLNEQKLENLKALKASILDKAFRGQL</sequence>
<dbReference type="CDD" id="cd17526">
    <property type="entry name" value="RMtype1_S_Cje2232P-TRD2-CR2_like"/>
    <property type="match status" value="1"/>
</dbReference>
<comment type="caution">
    <text evidence="5">The sequence shown here is derived from an EMBL/GenBank/DDBJ whole genome shotgun (WGS) entry which is preliminary data.</text>
</comment>
<keyword evidence="2" id="KW-0680">Restriction system</keyword>
<dbReference type="SUPFAM" id="SSF116734">
    <property type="entry name" value="DNA methylase specificity domain"/>
    <property type="match status" value="2"/>
</dbReference>
<dbReference type="InterPro" id="IPR044946">
    <property type="entry name" value="Restrct_endonuc_typeI_TRD_sf"/>
</dbReference>
<feature type="domain" description="Type I restriction modification DNA specificity" evidence="4">
    <location>
        <begin position="231"/>
        <end position="395"/>
    </location>
</feature>
<evidence type="ECO:0000256" key="2">
    <source>
        <dbReference type="ARBA" id="ARBA00022747"/>
    </source>
</evidence>
<dbReference type="InterPro" id="IPR000055">
    <property type="entry name" value="Restrct_endonuc_typeI_TRD"/>
</dbReference>
<evidence type="ECO:0000256" key="3">
    <source>
        <dbReference type="ARBA" id="ARBA00023125"/>
    </source>
</evidence>
<keyword evidence="3" id="KW-0238">DNA-binding</keyword>
<proteinExistence type="inferred from homology"/>
<evidence type="ECO:0000256" key="1">
    <source>
        <dbReference type="ARBA" id="ARBA00010923"/>
    </source>
</evidence>
<dbReference type="PANTHER" id="PTHR43140:SF1">
    <property type="entry name" value="TYPE I RESTRICTION ENZYME ECOKI SPECIFICITY SUBUNIT"/>
    <property type="match status" value="1"/>
</dbReference>
<protein>
    <submittedName>
        <fullName evidence="5">Type I restriction modification DNA specificity domain protein</fullName>
    </submittedName>
</protein>